<dbReference type="GO" id="GO:0005886">
    <property type="term" value="C:plasma membrane"/>
    <property type="evidence" value="ECO:0007669"/>
    <property type="project" value="UniProtKB-SubCell"/>
</dbReference>
<dbReference type="Pfam" id="PF07963">
    <property type="entry name" value="N_methyl"/>
    <property type="match status" value="1"/>
</dbReference>
<keyword evidence="4" id="KW-1003">Cell membrane</keyword>
<evidence type="ECO:0000256" key="6">
    <source>
        <dbReference type="ARBA" id="ARBA00022519"/>
    </source>
</evidence>
<dbReference type="Proteomes" id="UP000501939">
    <property type="component" value="Chromosome"/>
</dbReference>
<comment type="subcellular location">
    <subcellularLocation>
        <location evidence="1">Cell inner membrane</location>
        <topology evidence="1">Single-pass membrane protein</topology>
    </subcellularLocation>
</comment>
<keyword evidence="7 12" id="KW-0812">Transmembrane</keyword>
<evidence type="ECO:0000313" key="14">
    <source>
        <dbReference type="Proteomes" id="UP000501939"/>
    </source>
</evidence>
<gene>
    <name evidence="13" type="primary">gspJ</name>
    <name evidence="13" type="ORF">G8D99_06050</name>
</gene>
<name>A0A6G8S335_9GAMM</name>
<dbReference type="KEGG" id="alj:G8D99_06050"/>
<dbReference type="GO" id="GO:0015628">
    <property type="term" value="P:protein secretion by the type II secretion system"/>
    <property type="evidence" value="ECO:0007669"/>
    <property type="project" value="InterPro"/>
</dbReference>
<evidence type="ECO:0000256" key="5">
    <source>
        <dbReference type="ARBA" id="ARBA00022481"/>
    </source>
</evidence>
<evidence type="ECO:0000256" key="2">
    <source>
        <dbReference type="ARBA" id="ARBA00011084"/>
    </source>
</evidence>
<dbReference type="InterPro" id="IPR051621">
    <property type="entry name" value="T2SS_protein_J"/>
</dbReference>
<dbReference type="Pfam" id="PF11612">
    <property type="entry name" value="T2SSJ"/>
    <property type="match status" value="1"/>
</dbReference>
<keyword evidence="6" id="KW-0997">Cell inner membrane</keyword>
<evidence type="ECO:0000256" key="1">
    <source>
        <dbReference type="ARBA" id="ARBA00004377"/>
    </source>
</evidence>
<dbReference type="SUPFAM" id="SSF54523">
    <property type="entry name" value="Pili subunits"/>
    <property type="match status" value="1"/>
</dbReference>
<evidence type="ECO:0000256" key="10">
    <source>
        <dbReference type="SAM" id="Coils"/>
    </source>
</evidence>
<dbReference type="Gene3D" id="3.10.610.10">
    <property type="entry name" value="GSPII I/J protein-like"/>
    <property type="match status" value="1"/>
</dbReference>
<keyword evidence="14" id="KW-1185">Reference proteome</keyword>
<dbReference type="AlphaFoldDB" id="A0A6G8S335"/>
<evidence type="ECO:0000256" key="3">
    <source>
        <dbReference type="ARBA" id="ARBA00021539"/>
    </source>
</evidence>
<keyword evidence="9 12" id="KW-0472">Membrane</keyword>
<evidence type="ECO:0000256" key="9">
    <source>
        <dbReference type="ARBA" id="ARBA00023136"/>
    </source>
</evidence>
<keyword evidence="10" id="KW-0175">Coiled coil</keyword>
<evidence type="ECO:0000313" key="13">
    <source>
        <dbReference type="EMBL" id="QIO08626.1"/>
    </source>
</evidence>
<dbReference type="EMBL" id="CP049916">
    <property type="protein sequence ID" value="QIO08626.1"/>
    <property type="molecule type" value="Genomic_DNA"/>
</dbReference>
<evidence type="ECO:0000256" key="8">
    <source>
        <dbReference type="ARBA" id="ARBA00022989"/>
    </source>
</evidence>
<dbReference type="NCBIfam" id="TIGR02532">
    <property type="entry name" value="IV_pilin_GFxxxE"/>
    <property type="match status" value="1"/>
</dbReference>
<accession>A0A6G8S335</accession>
<dbReference type="PANTHER" id="PTHR39583:SF2">
    <property type="entry name" value="TYPE II SECRETION SYSTEM PROTEIN J"/>
    <property type="match status" value="1"/>
</dbReference>
<evidence type="ECO:0000256" key="12">
    <source>
        <dbReference type="SAM" id="Phobius"/>
    </source>
</evidence>
<dbReference type="InterPro" id="IPR010055">
    <property type="entry name" value="T2SS_protein-GspJ"/>
</dbReference>
<dbReference type="NCBIfam" id="TIGR01711">
    <property type="entry name" value="gspJ"/>
    <property type="match status" value="1"/>
</dbReference>
<evidence type="ECO:0000256" key="4">
    <source>
        <dbReference type="ARBA" id="ARBA00022475"/>
    </source>
</evidence>
<reference evidence="13 14" key="1">
    <citation type="submission" date="2020-03" db="EMBL/GenBank/DDBJ databases">
        <authorList>
            <person name="Zhu W."/>
        </authorList>
    </citation>
    <scope>NUCLEOTIDE SEQUENCE [LARGE SCALE GENOMIC DNA]</scope>
    <source>
        <strain evidence="13 14">185</strain>
    </source>
</reference>
<dbReference type="GO" id="GO:0015627">
    <property type="term" value="C:type II protein secretion system complex"/>
    <property type="evidence" value="ECO:0007669"/>
    <property type="project" value="InterPro"/>
</dbReference>
<dbReference type="PANTHER" id="PTHR39583">
    <property type="entry name" value="TYPE II SECRETION SYSTEM PROTEIN J-RELATED"/>
    <property type="match status" value="1"/>
</dbReference>
<proteinExistence type="inferred from homology"/>
<dbReference type="InterPro" id="IPR045584">
    <property type="entry name" value="Pilin-like"/>
</dbReference>
<feature type="compositionally biased region" description="Polar residues" evidence="11">
    <location>
        <begin position="226"/>
        <end position="239"/>
    </location>
</feature>
<evidence type="ECO:0000256" key="7">
    <source>
        <dbReference type="ARBA" id="ARBA00022692"/>
    </source>
</evidence>
<feature type="transmembrane region" description="Helical" evidence="12">
    <location>
        <begin position="20"/>
        <end position="43"/>
    </location>
</feature>
<dbReference type="InterPro" id="IPR012902">
    <property type="entry name" value="N_methyl_site"/>
</dbReference>
<keyword evidence="5" id="KW-0488">Methylation</keyword>
<sequence>MKQNLKNKAGLPFKTKVLGFTLVELLVAIAIFAVLSALGWKVFDYLIKVKDRNAMHEENLGQLQEAYLQVQRDALQIVPLTAHVAGQIQPALLLNNQQLSFSKAGVTDPLKQGNSPFERIEYQYNAQDKKIYRLKYPNLNFNVSAQPLSSVLLSDVEQFQITVLNPNALNQWPEASTDPNDLKTLQRLPKGIRMQFSVKDVEYEWIFSLLNTDFLQQDKTNHSTDADTPSVNDTVNKKN</sequence>
<keyword evidence="8 12" id="KW-1133">Transmembrane helix</keyword>
<protein>
    <recommendedName>
        <fullName evidence="3">Type II secretion system protein J</fullName>
    </recommendedName>
</protein>
<organism evidence="13 14">
    <name type="scientific">Acinetobacter lanii</name>
    <dbReference type="NCBI Taxonomy" id="2715163"/>
    <lineage>
        <taxon>Bacteria</taxon>
        <taxon>Pseudomonadati</taxon>
        <taxon>Pseudomonadota</taxon>
        <taxon>Gammaproteobacteria</taxon>
        <taxon>Moraxellales</taxon>
        <taxon>Moraxellaceae</taxon>
        <taxon>Acinetobacter</taxon>
    </lineage>
</organism>
<feature type="coiled-coil region" evidence="10">
    <location>
        <begin position="46"/>
        <end position="73"/>
    </location>
</feature>
<comment type="similarity">
    <text evidence="2">Belongs to the GSP J family.</text>
</comment>
<evidence type="ECO:0000256" key="11">
    <source>
        <dbReference type="SAM" id="MobiDB-lite"/>
    </source>
</evidence>
<feature type="region of interest" description="Disordered" evidence="11">
    <location>
        <begin position="220"/>
        <end position="239"/>
    </location>
</feature>
<dbReference type="RefSeq" id="WP_166323564.1">
    <property type="nucleotide sequence ID" value="NZ_CP049916.1"/>
</dbReference>